<protein>
    <recommendedName>
        <fullName evidence="3">Regulatory protein RecX</fullName>
    </recommendedName>
</protein>
<dbReference type="GO" id="GO:0006282">
    <property type="term" value="P:regulation of DNA repair"/>
    <property type="evidence" value="ECO:0007669"/>
    <property type="project" value="InterPro"/>
</dbReference>
<evidence type="ECO:0000313" key="7">
    <source>
        <dbReference type="EMBL" id="TXJ60930.1"/>
    </source>
</evidence>
<dbReference type="Pfam" id="PF02631">
    <property type="entry name" value="RecX_HTH2"/>
    <property type="match status" value="1"/>
</dbReference>
<comment type="caution">
    <text evidence="7">The sequence shown here is derived from an EMBL/GenBank/DDBJ whole genome shotgun (WGS) entry which is preliminary data.</text>
</comment>
<dbReference type="GO" id="GO:0005737">
    <property type="term" value="C:cytoplasm"/>
    <property type="evidence" value="ECO:0007669"/>
    <property type="project" value="UniProtKB-SubCell"/>
</dbReference>
<evidence type="ECO:0000256" key="1">
    <source>
        <dbReference type="ARBA" id="ARBA00004496"/>
    </source>
</evidence>
<evidence type="ECO:0000313" key="8">
    <source>
        <dbReference type="Proteomes" id="UP000321612"/>
    </source>
</evidence>
<dbReference type="InterPro" id="IPR053924">
    <property type="entry name" value="RecX_HTH_2nd"/>
</dbReference>
<evidence type="ECO:0000256" key="4">
    <source>
        <dbReference type="ARBA" id="ARBA00022490"/>
    </source>
</evidence>
<dbReference type="EMBL" id="SDIK01000055">
    <property type="protein sequence ID" value="TXJ60930.1"/>
    <property type="molecule type" value="Genomic_DNA"/>
</dbReference>
<organism evidence="7 8">
    <name type="scientific">Prevotella brunnea</name>
    <dbReference type="NCBI Taxonomy" id="2508867"/>
    <lineage>
        <taxon>Bacteria</taxon>
        <taxon>Pseudomonadati</taxon>
        <taxon>Bacteroidota</taxon>
        <taxon>Bacteroidia</taxon>
        <taxon>Bacteroidales</taxon>
        <taxon>Prevotellaceae</taxon>
        <taxon>Prevotella</taxon>
    </lineage>
</organism>
<evidence type="ECO:0000259" key="5">
    <source>
        <dbReference type="Pfam" id="PF02631"/>
    </source>
</evidence>
<dbReference type="Pfam" id="PF21981">
    <property type="entry name" value="RecX_HTH3"/>
    <property type="match status" value="1"/>
</dbReference>
<name>A0A5C8GG54_9BACT</name>
<comment type="similarity">
    <text evidence="2">Belongs to the RecX family.</text>
</comment>
<dbReference type="InterPro" id="IPR053925">
    <property type="entry name" value="RecX_HTH_3rd"/>
</dbReference>
<evidence type="ECO:0000259" key="6">
    <source>
        <dbReference type="Pfam" id="PF21981"/>
    </source>
</evidence>
<feature type="domain" description="RecX third three-helical" evidence="6">
    <location>
        <begin position="105"/>
        <end position="152"/>
    </location>
</feature>
<comment type="subcellular location">
    <subcellularLocation>
        <location evidence="1">Cytoplasm</location>
    </subcellularLocation>
</comment>
<dbReference type="InterPro" id="IPR036388">
    <property type="entry name" value="WH-like_DNA-bd_sf"/>
</dbReference>
<dbReference type="Proteomes" id="UP000321612">
    <property type="component" value="Unassembled WGS sequence"/>
</dbReference>
<dbReference type="AlphaFoldDB" id="A0A5C8GG54"/>
<proteinExistence type="inferred from homology"/>
<gene>
    <name evidence="7" type="ORF">ETF27_07490</name>
</gene>
<evidence type="ECO:0000256" key="2">
    <source>
        <dbReference type="ARBA" id="ARBA00009695"/>
    </source>
</evidence>
<keyword evidence="4" id="KW-0963">Cytoplasm</keyword>
<sequence>MKPMKPMTEAEALKKLGNLCARGEHCSGEMQEKMHKWGLSTDAQERITDYLIEHKYIDDERFTRFFVHDKIAYNKWGRKKIEQALWMKRVPEQISRPILDEVPDDEYLTVLRPLLKNKLPGIKATTDYERSMKLIKFAMGRGFTIDLIRKCIDDETEIDDETFE</sequence>
<accession>A0A5C8GG54</accession>
<evidence type="ECO:0000256" key="3">
    <source>
        <dbReference type="ARBA" id="ARBA00018111"/>
    </source>
</evidence>
<dbReference type="InterPro" id="IPR003783">
    <property type="entry name" value="Regulatory_RecX"/>
</dbReference>
<dbReference type="PANTHER" id="PTHR33602">
    <property type="entry name" value="REGULATORY PROTEIN RECX FAMILY PROTEIN"/>
    <property type="match status" value="1"/>
</dbReference>
<dbReference type="OrthoDB" id="1523826at2"/>
<reference evidence="8" key="1">
    <citation type="submission" date="2019-05" db="EMBL/GenBank/DDBJ databases">
        <title>Prevotella brunnea sp. nov., isolated from a wound of a patient.</title>
        <authorList>
            <person name="Buhl M."/>
        </authorList>
    </citation>
    <scope>NUCLEOTIDE SEQUENCE [LARGE SCALE GENOMIC DNA]</scope>
    <source>
        <strain evidence="8">A2672</strain>
    </source>
</reference>
<dbReference type="PANTHER" id="PTHR33602:SF1">
    <property type="entry name" value="REGULATORY PROTEIN RECX FAMILY PROTEIN"/>
    <property type="match status" value="1"/>
</dbReference>
<keyword evidence="8" id="KW-1185">Reference proteome</keyword>
<dbReference type="RefSeq" id="WP_130830558.1">
    <property type="nucleotide sequence ID" value="NZ_SDIK01000055.1"/>
</dbReference>
<feature type="domain" description="RecX second three-helical" evidence="5">
    <location>
        <begin position="58"/>
        <end position="94"/>
    </location>
</feature>
<dbReference type="Gene3D" id="1.10.10.10">
    <property type="entry name" value="Winged helix-like DNA-binding domain superfamily/Winged helix DNA-binding domain"/>
    <property type="match status" value="2"/>
</dbReference>